<dbReference type="EMBL" id="CP002779">
    <property type="protein sequence ID" value="AEH25455.1"/>
    <property type="molecule type" value="Genomic_DNA"/>
</dbReference>
<feature type="transmembrane region" description="Helical" evidence="1">
    <location>
        <begin position="49"/>
        <end position="66"/>
    </location>
</feature>
<dbReference type="InterPro" id="IPR058288">
    <property type="entry name" value="DUF7982"/>
</dbReference>
<reference evidence="3 4" key="1">
    <citation type="journal article" date="2011" name="J. Bacteriol.">
        <title>Complete genome sequence of the obligate piezophilic hyperthermophilic archaeon Pyrococcus yayanosii CH1.</title>
        <authorList>
            <person name="Jun X."/>
            <person name="Lupeng L."/>
            <person name="Minjuan X."/>
            <person name="Oger P."/>
            <person name="Fengping W."/>
            <person name="Jebbar M."/>
            <person name="Xiang X."/>
        </authorList>
    </citation>
    <scope>NUCLEOTIDE SEQUENCE [LARGE SCALE GENOMIC DNA]</scope>
    <source>
        <strain evidence="4">CH1 / JCM 16557</strain>
    </source>
</reference>
<dbReference type="KEGG" id="pya:PYCH_17980"/>
<dbReference type="STRING" id="529709.PYCH_17980"/>
<keyword evidence="4" id="KW-1185">Reference proteome</keyword>
<dbReference type="AlphaFoldDB" id="F8AHZ8"/>
<keyword evidence="1" id="KW-1133">Transmembrane helix</keyword>
<keyword evidence="1" id="KW-0472">Membrane</keyword>
<organism evidence="3 4">
    <name type="scientific">Pyrococcus yayanosii (strain CH1 / JCM 16557)</name>
    <dbReference type="NCBI Taxonomy" id="529709"/>
    <lineage>
        <taxon>Archaea</taxon>
        <taxon>Methanobacteriati</taxon>
        <taxon>Methanobacteriota</taxon>
        <taxon>Thermococci</taxon>
        <taxon>Thermococcales</taxon>
        <taxon>Thermococcaceae</taxon>
        <taxon>Pyrococcus</taxon>
    </lineage>
</organism>
<feature type="domain" description="DUF7982" evidence="2">
    <location>
        <begin position="29"/>
        <end position="245"/>
    </location>
</feature>
<feature type="transmembrane region" description="Helical" evidence="1">
    <location>
        <begin position="25"/>
        <end position="43"/>
    </location>
</feature>
<evidence type="ECO:0000259" key="2">
    <source>
        <dbReference type="Pfam" id="PF25939"/>
    </source>
</evidence>
<dbReference type="HOGENOM" id="CLU_097795_0_0_2"/>
<evidence type="ECO:0000313" key="4">
    <source>
        <dbReference type="Proteomes" id="UP000008386"/>
    </source>
</evidence>
<dbReference type="Proteomes" id="UP000008386">
    <property type="component" value="Chromosome"/>
</dbReference>
<sequence>MCHPDKPFKVVGLSGAGGNVKRKDIISGILIAFGLVLTVTGFLKAEVRWENLGLAAVILGLVVATIKPSNLVKAETASLLLSGYHETMTNLLRGLSLEGNAVYLPPYGNLPKGGLFVPLREDFDLDPARLSEDEPFVTNVPTEKQMGLLLKPPGAELLEKFEEHLEGPVTSIAELEGAAGAVLKTLGLADRVYIEEGEETIKIIIQPQQCHFSEACTKVACPICSSILLGLTKATGNVITVGAIEKKDYGIEIMARKLGGIEKWM</sequence>
<gene>
    <name evidence="3" type="ordered locus">PYCH_17980</name>
</gene>
<evidence type="ECO:0000256" key="1">
    <source>
        <dbReference type="SAM" id="Phobius"/>
    </source>
</evidence>
<evidence type="ECO:0000313" key="3">
    <source>
        <dbReference type="EMBL" id="AEH25455.1"/>
    </source>
</evidence>
<protein>
    <recommendedName>
        <fullName evidence="2">DUF7982 domain-containing protein</fullName>
    </recommendedName>
</protein>
<keyword evidence="1" id="KW-0812">Transmembrane</keyword>
<proteinExistence type="predicted"/>
<accession>F8AHZ8</accession>
<dbReference type="eggNOG" id="arCOG03442">
    <property type="taxonomic scope" value="Archaea"/>
</dbReference>
<dbReference type="Pfam" id="PF25939">
    <property type="entry name" value="DUF7982"/>
    <property type="match status" value="1"/>
</dbReference>
<name>F8AHZ8_PYRYC</name>